<evidence type="ECO:0000313" key="1">
    <source>
        <dbReference type="EMBL" id="KAK0461656.1"/>
    </source>
</evidence>
<gene>
    <name evidence="1" type="ORF">EV420DRAFT_1266339</name>
</gene>
<dbReference type="GO" id="GO:0016788">
    <property type="term" value="F:hydrolase activity, acting on ester bonds"/>
    <property type="evidence" value="ECO:0007669"/>
    <property type="project" value="InterPro"/>
</dbReference>
<comment type="caution">
    <text evidence="1">The sequence shown here is derived from an EMBL/GenBank/DDBJ whole genome shotgun (WGS) entry which is preliminary data.</text>
</comment>
<feature type="non-terminal residue" evidence="1">
    <location>
        <position position="1"/>
    </location>
</feature>
<organism evidence="1 2">
    <name type="scientific">Armillaria tabescens</name>
    <name type="common">Ringless honey mushroom</name>
    <name type="synonym">Agaricus tabescens</name>
    <dbReference type="NCBI Taxonomy" id="1929756"/>
    <lineage>
        <taxon>Eukaryota</taxon>
        <taxon>Fungi</taxon>
        <taxon>Dikarya</taxon>
        <taxon>Basidiomycota</taxon>
        <taxon>Agaricomycotina</taxon>
        <taxon>Agaricomycetes</taxon>
        <taxon>Agaricomycetidae</taxon>
        <taxon>Agaricales</taxon>
        <taxon>Marasmiineae</taxon>
        <taxon>Physalacriaceae</taxon>
        <taxon>Desarmillaria</taxon>
    </lineage>
</organism>
<dbReference type="Pfam" id="PF00657">
    <property type="entry name" value="Lipase_GDSL"/>
    <property type="match status" value="1"/>
</dbReference>
<dbReference type="SUPFAM" id="SSF52266">
    <property type="entry name" value="SGNH hydrolase"/>
    <property type="match status" value="1"/>
</dbReference>
<dbReference type="InterPro" id="IPR001087">
    <property type="entry name" value="GDSL"/>
</dbReference>
<evidence type="ECO:0000313" key="2">
    <source>
        <dbReference type="Proteomes" id="UP001175211"/>
    </source>
</evidence>
<sequence>VDYLLKDSSIRLHNFAFPSATMEDDLLGQLSRFFARFPKKSPANPIPILDPNETIYVLFLDINDCGRISSEELEPIVEVLFDAVHDLYVKAGARNFVLVDVPPIDRSPSAVDSSDEVQNRVETWNDLLRTRASEFATSSPQATVLVFSSHKVLTDVLDDPLEYDFTEDDPADEGGAIWEDDLHLTPAVHAILADRLLASLKTEDQ</sequence>
<dbReference type="InterPro" id="IPR036514">
    <property type="entry name" value="SGNH_hydro_sf"/>
</dbReference>
<dbReference type="Gene3D" id="3.40.50.1110">
    <property type="entry name" value="SGNH hydrolase"/>
    <property type="match status" value="1"/>
</dbReference>
<protein>
    <recommendedName>
        <fullName evidence="3">Carbohydrate esterase family 16 protein</fullName>
    </recommendedName>
</protein>
<keyword evidence="2" id="KW-1185">Reference proteome</keyword>
<evidence type="ECO:0008006" key="3">
    <source>
        <dbReference type="Google" id="ProtNLM"/>
    </source>
</evidence>
<dbReference type="EMBL" id="JAUEPS010000010">
    <property type="protein sequence ID" value="KAK0461656.1"/>
    <property type="molecule type" value="Genomic_DNA"/>
</dbReference>
<accession>A0AA39N9R3</accession>
<reference evidence="1" key="1">
    <citation type="submission" date="2023-06" db="EMBL/GenBank/DDBJ databases">
        <authorList>
            <consortium name="Lawrence Berkeley National Laboratory"/>
            <person name="Ahrendt S."/>
            <person name="Sahu N."/>
            <person name="Indic B."/>
            <person name="Wong-Bajracharya J."/>
            <person name="Merenyi Z."/>
            <person name="Ke H.-M."/>
            <person name="Monk M."/>
            <person name="Kocsube S."/>
            <person name="Drula E."/>
            <person name="Lipzen A."/>
            <person name="Balint B."/>
            <person name="Henrissat B."/>
            <person name="Andreopoulos B."/>
            <person name="Martin F.M."/>
            <person name="Harder C.B."/>
            <person name="Rigling D."/>
            <person name="Ford K.L."/>
            <person name="Foster G.D."/>
            <person name="Pangilinan J."/>
            <person name="Papanicolaou A."/>
            <person name="Barry K."/>
            <person name="LaButti K."/>
            <person name="Viragh M."/>
            <person name="Koriabine M."/>
            <person name="Yan M."/>
            <person name="Riley R."/>
            <person name="Champramary S."/>
            <person name="Plett K.L."/>
            <person name="Tsai I.J."/>
            <person name="Slot J."/>
            <person name="Sipos G."/>
            <person name="Plett J."/>
            <person name="Nagy L.G."/>
            <person name="Grigoriev I.V."/>
        </authorList>
    </citation>
    <scope>NUCLEOTIDE SEQUENCE</scope>
    <source>
        <strain evidence="1">CCBAS 213</strain>
    </source>
</reference>
<dbReference type="AlphaFoldDB" id="A0AA39N9R3"/>
<name>A0AA39N9R3_ARMTA</name>
<dbReference type="RefSeq" id="XP_060333394.1">
    <property type="nucleotide sequence ID" value="XM_060467323.1"/>
</dbReference>
<dbReference type="Proteomes" id="UP001175211">
    <property type="component" value="Unassembled WGS sequence"/>
</dbReference>
<proteinExistence type="predicted"/>
<dbReference type="GeneID" id="85350871"/>